<evidence type="ECO:0000256" key="7">
    <source>
        <dbReference type="ARBA" id="ARBA00023012"/>
    </source>
</evidence>
<dbReference type="SMART" id="SM00086">
    <property type="entry name" value="PAC"/>
    <property type="match status" value="2"/>
</dbReference>
<comment type="catalytic activity">
    <reaction evidence="1">
        <text>ATP + protein L-histidine = ADP + protein N-phospho-L-histidine.</text>
        <dbReference type="EC" id="2.7.13.3"/>
    </reaction>
</comment>
<reference evidence="12 13" key="1">
    <citation type="submission" date="2023-07" db="EMBL/GenBank/DDBJ databases">
        <title>Sequencing the genomes of 1000 actinobacteria strains.</title>
        <authorList>
            <person name="Klenk H.-P."/>
        </authorList>
    </citation>
    <scope>NUCLEOTIDE SEQUENCE [LARGE SCALE GENOMIC DNA]</scope>
    <source>
        <strain evidence="12 13">DSM 44388</strain>
    </source>
</reference>
<dbReference type="PROSITE" id="PS50113">
    <property type="entry name" value="PAC"/>
    <property type="match status" value="2"/>
</dbReference>
<feature type="domain" description="PAC" evidence="11">
    <location>
        <begin position="348"/>
        <end position="401"/>
    </location>
</feature>
<evidence type="ECO:0000256" key="4">
    <source>
        <dbReference type="ARBA" id="ARBA00022741"/>
    </source>
</evidence>
<comment type="caution">
    <text evidence="12">The sequence shown here is derived from an EMBL/GenBank/DDBJ whole genome shotgun (WGS) entry which is preliminary data.</text>
</comment>
<feature type="domain" description="Histidine kinase" evidence="9">
    <location>
        <begin position="414"/>
        <end position="662"/>
    </location>
</feature>
<dbReference type="PANTHER" id="PTHR43065:SF46">
    <property type="entry name" value="C4-DICARBOXYLATE TRANSPORT SENSOR PROTEIN DCTB"/>
    <property type="match status" value="1"/>
</dbReference>
<evidence type="ECO:0000256" key="2">
    <source>
        <dbReference type="ARBA" id="ARBA00012438"/>
    </source>
</evidence>
<dbReference type="Pfam" id="PF02518">
    <property type="entry name" value="HATPase_c"/>
    <property type="match status" value="1"/>
</dbReference>
<feature type="region of interest" description="Disordered" evidence="8">
    <location>
        <begin position="651"/>
        <end position="674"/>
    </location>
</feature>
<proteinExistence type="predicted"/>
<keyword evidence="4" id="KW-0547">Nucleotide-binding</keyword>
<keyword evidence="13" id="KW-1185">Reference proteome</keyword>
<dbReference type="InterPro" id="IPR005467">
    <property type="entry name" value="His_kinase_dom"/>
</dbReference>
<dbReference type="CDD" id="cd00130">
    <property type="entry name" value="PAS"/>
    <property type="match status" value="2"/>
</dbReference>
<evidence type="ECO:0000313" key="12">
    <source>
        <dbReference type="EMBL" id="MDP9825090.1"/>
    </source>
</evidence>
<dbReference type="InterPro" id="IPR000700">
    <property type="entry name" value="PAS-assoc_C"/>
</dbReference>
<keyword evidence="6" id="KW-0067">ATP-binding</keyword>
<dbReference type="Gene3D" id="1.10.287.130">
    <property type="match status" value="1"/>
</dbReference>
<dbReference type="SUPFAM" id="SSF55785">
    <property type="entry name" value="PYP-like sensor domain (PAS domain)"/>
    <property type="match status" value="2"/>
</dbReference>
<accession>A0ABT9NYM3</accession>
<evidence type="ECO:0000256" key="3">
    <source>
        <dbReference type="ARBA" id="ARBA00022679"/>
    </source>
</evidence>
<dbReference type="EC" id="2.7.13.3" evidence="2"/>
<dbReference type="SMART" id="SM00091">
    <property type="entry name" value="PAS"/>
    <property type="match status" value="2"/>
</dbReference>
<dbReference type="PROSITE" id="PS50109">
    <property type="entry name" value="HIS_KIN"/>
    <property type="match status" value="1"/>
</dbReference>
<name>A0ABT9NYM3_9ACTN</name>
<dbReference type="Pfam" id="PF13426">
    <property type="entry name" value="PAS_9"/>
    <property type="match status" value="1"/>
</dbReference>
<evidence type="ECO:0000259" key="11">
    <source>
        <dbReference type="PROSITE" id="PS50113"/>
    </source>
</evidence>
<dbReference type="Gene3D" id="3.30.450.20">
    <property type="entry name" value="PAS domain"/>
    <property type="match status" value="2"/>
</dbReference>
<keyword evidence="7" id="KW-0902">Two-component regulatory system</keyword>
<sequence>MADLLRCVLDGLEGRICVLGPAGEVLDANRAWDQLVTEAGWCVPPGGRGDVFGLAEQMPEELTVPLTRAVRDLLGGREAQEIKGSLLVRGRLERVVVRLRAVPGHEQVAGLVTVVDITGPANSQLEQRRTFDEAQMLALVARHTDNAVLIMDVAGRIEWVNEAFCRMSGYTFEEACGLVRADLMVRPFVRSAGFAMFEKALREERGADLQVPMQSKEGRTYWVQMELQPIVEGNVMAGRFVCIERDVTAQRNAEEQLRAATRQARLLAAELHAEKTLLGEVLGAIPHVVYWKDSEQRYAGLNPAFLTLRGLSEQDVLERTERELPRADDLTDVLVEAETAVLLSGAPRENQRVVVNPSGQGWRTLLLNVLPQTDAAGVVNGVIGVAADVTQLSALEQHLAQASRLESIGQLAAGIAHEINTPVQYVTDNTQFLVGVFDELMTACTTSGEALRAGDTDRAQQALDAVDLDFLAEEIPAALSQSQEGLGRVAQIVGAMKDFSHPGQGRGDADLNRAVRSTVQVCRNEWRYVAEVELSLSDRVGMVACYEGELKQVLLNVLVNAAQAIGEQRAAGRETLGRIRVSTRRRAQGVRITITDDGPGMPEDVRRRVFDPFFTTKPVGKGTGQGLSMAYAVVVQKHAGALDVRSRPGAGATFVLDLPDPRPGEPVDDDQDGP</sequence>
<evidence type="ECO:0000256" key="1">
    <source>
        <dbReference type="ARBA" id="ARBA00000085"/>
    </source>
</evidence>
<dbReference type="SUPFAM" id="SSF55874">
    <property type="entry name" value="ATPase domain of HSP90 chaperone/DNA topoisomerase II/histidine kinase"/>
    <property type="match status" value="1"/>
</dbReference>
<dbReference type="InterPro" id="IPR000014">
    <property type="entry name" value="PAS"/>
</dbReference>
<dbReference type="InterPro" id="IPR035965">
    <property type="entry name" value="PAS-like_dom_sf"/>
</dbReference>
<evidence type="ECO:0000256" key="5">
    <source>
        <dbReference type="ARBA" id="ARBA00022777"/>
    </source>
</evidence>
<dbReference type="InterPro" id="IPR013656">
    <property type="entry name" value="PAS_4"/>
</dbReference>
<dbReference type="PRINTS" id="PR00344">
    <property type="entry name" value="BCTRLSENSOR"/>
</dbReference>
<evidence type="ECO:0000256" key="6">
    <source>
        <dbReference type="ARBA" id="ARBA00022840"/>
    </source>
</evidence>
<protein>
    <recommendedName>
        <fullName evidence="2">histidine kinase</fullName>
        <ecNumber evidence="2">2.7.13.3</ecNumber>
    </recommendedName>
</protein>
<dbReference type="InterPro" id="IPR003594">
    <property type="entry name" value="HATPase_dom"/>
</dbReference>
<gene>
    <name evidence="12" type="ORF">J2S57_000839</name>
</gene>
<dbReference type="PROSITE" id="PS50112">
    <property type="entry name" value="PAS"/>
    <property type="match status" value="1"/>
</dbReference>
<dbReference type="EMBL" id="JAUSQZ010000001">
    <property type="protein sequence ID" value="MDP9825090.1"/>
    <property type="molecule type" value="Genomic_DNA"/>
</dbReference>
<evidence type="ECO:0000259" key="10">
    <source>
        <dbReference type="PROSITE" id="PS50112"/>
    </source>
</evidence>
<evidence type="ECO:0000313" key="13">
    <source>
        <dbReference type="Proteomes" id="UP001235712"/>
    </source>
</evidence>
<dbReference type="NCBIfam" id="TIGR00229">
    <property type="entry name" value="sensory_box"/>
    <property type="match status" value="2"/>
</dbReference>
<dbReference type="InterPro" id="IPR001610">
    <property type="entry name" value="PAC"/>
</dbReference>
<dbReference type="PANTHER" id="PTHR43065">
    <property type="entry name" value="SENSOR HISTIDINE KINASE"/>
    <property type="match status" value="1"/>
</dbReference>
<feature type="domain" description="PAS" evidence="10">
    <location>
        <begin position="132"/>
        <end position="204"/>
    </location>
</feature>
<dbReference type="Gene3D" id="3.30.565.10">
    <property type="entry name" value="Histidine kinase-like ATPase, C-terminal domain"/>
    <property type="match status" value="1"/>
</dbReference>
<dbReference type="Pfam" id="PF08448">
    <property type="entry name" value="PAS_4"/>
    <property type="match status" value="1"/>
</dbReference>
<keyword evidence="5" id="KW-0418">Kinase</keyword>
<dbReference type="InterPro" id="IPR036890">
    <property type="entry name" value="HATPase_C_sf"/>
</dbReference>
<evidence type="ECO:0000256" key="8">
    <source>
        <dbReference type="SAM" id="MobiDB-lite"/>
    </source>
</evidence>
<organism evidence="12 13">
    <name type="scientific">Kineosporia succinea</name>
    <dbReference type="NCBI Taxonomy" id="84632"/>
    <lineage>
        <taxon>Bacteria</taxon>
        <taxon>Bacillati</taxon>
        <taxon>Actinomycetota</taxon>
        <taxon>Actinomycetes</taxon>
        <taxon>Kineosporiales</taxon>
        <taxon>Kineosporiaceae</taxon>
        <taxon>Kineosporia</taxon>
    </lineage>
</organism>
<evidence type="ECO:0000259" key="9">
    <source>
        <dbReference type="PROSITE" id="PS50109"/>
    </source>
</evidence>
<dbReference type="RefSeq" id="WP_307238515.1">
    <property type="nucleotide sequence ID" value="NZ_JAUSQZ010000001.1"/>
</dbReference>
<dbReference type="InterPro" id="IPR004358">
    <property type="entry name" value="Sig_transdc_His_kin-like_C"/>
</dbReference>
<dbReference type="SMART" id="SM00387">
    <property type="entry name" value="HATPase_c"/>
    <property type="match status" value="1"/>
</dbReference>
<keyword evidence="3" id="KW-0808">Transferase</keyword>
<dbReference type="Proteomes" id="UP001235712">
    <property type="component" value="Unassembled WGS sequence"/>
</dbReference>
<feature type="domain" description="PAC" evidence="11">
    <location>
        <begin position="207"/>
        <end position="259"/>
    </location>
</feature>